<dbReference type="InterPro" id="IPR001610">
    <property type="entry name" value="PAC"/>
</dbReference>
<keyword evidence="2" id="KW-0238">DNA-binding</keyword>
<feature type="domain" description="PAS" evidence="5">
    <location>
        <begin position="56"/>
        <end position="110"/>
    </location>
</feature>
<reference evidence="7 8" key="1">
    <citation type="journal article" date="2018" name="Int. J. Syst. Evol. Microbiol.">
        <title>Adhaeribacter swui sp. nov., isolated from wet mud.</title>
        <authorList>
            <person name="Kim D.U."/>
            <person name="Kim K.W."/>
            <person name="Kang M.S."/>
            <person name="Kim J.Y."/>
            <person name="Jang J.H."/>
            <person name="Kim M.K."/>
        </authorList>
    </citation>
    <scope>NUCLEOTIDE SEQUENCE [LARGE SCALE GENOMIC DNA]</scope>
    <source>
        <strain evidence="7 8">KCTC 52873</strain>
    </source>
</reference>
<evidence type="ECO:0000256" key="2">
    <source>
        <dbReference type="ARBA" id="ARBA00023125"/>
    </source>
</evidence>
<keyword evidence="8" id="KW-1185">Reference proteome</keyword>
<proteinExistence type="predicted"/>
<dbReference type="PROSITE" id="PS50112">
    <property type="entry name" value="PAS"/>
    <property type="match status" value="1"/>
</dbReference>
<protein>
    <submittedName>
        <fullName evidence="7">PAS domain-containing protein</fullName>
    </submittedName>
</protein>
<dbReference type="CDD" id="cd00130">
    <property type="entry name" value="PAS"/>
    <property type="match status" value="1"/>
</dbReference>
<dbReference type="CDD" id="cd06170">
    <property type="entry name" value="LuxR_C_like"/>
    <property type="match status" value="1"/>
</dbReference>
<sequence>MKKSPTSTSRYAPGKSFADLVNLWQRQSYDSEQHETSCQCLVSNMPALAMSPCITWVLDLRTKKYVFVSSNMQRLLGYAPEQWMQEGIKFLKERVHPEDGRHVWKLLRQVWKFLLALPAHVRPEYRFNCDYRLQKANGSYTRLLEQSTILPTDKRGSVRYILGVCTDITDWKKTEGLTASVISPQNETCLVCTSTSTEADEPSPFEALLSKREKEVLKLIADGYSSKIIADMLSISFHTVNTHRQKIIEKTNAPSTGGLIQFALNNKLI</sequence>
<evidence type="ECO:0000259" key="5">
    <source>
        <dbReference type="PROSITE" id="PS50112"/>
    </source>
</evidence>
<dbReference type="Proteomes" id="UP000515237">
    <property type="component" value="Chromosome"/>
</dbReference>
<dbReference type="InterPro" id="IPR035965">
    <property type="entry name" value="PAS-like_dom_sf"/>
</dbReference>
<gene>
    <name evidence="7" type="ORF">HUW51_22235</name>
</gene>
<dbReference type="Pfam" id="PF08447">
    <property type="entry name" value="PAS_3"/>
    <property type="match status" value="1"/>
</dbReference>
<feature type="domain" description="PAC" evidence="6">
    <location>
        <begin position="127"/>
        <end position="180"/>
    </location>
</feature>
<keyword evidence="1" id="KW-0805">Transcription regulation</keyword>
<dbReference type="Pfam" id="PF00196">
    <property type="entry name" value="GerE"/>
    <property type="match status" value="1"/>
</dbReference>
<dbReference type="SUPFAM" id="SSF55785">
    <property type="entry name" value="PYP-like sensor domain (PAS domain)"/>
    <property type="match status" value="1"/>
</dbReference>
<dbReference type="PROSITE" id="PS50043">
    <property type="entry name" value="HTH_LUXR_2"/>
    <property type="match status" value="1"/>
</dbReference>
<dbReference type="SMART" id="SM00421">
    <property type="entry name" value="HTH_LUXR"/>
    <property type="match status" value="1"/>
</dbReference>
<dbReference type="Gene3D" id="1.10.10.10">
    <property type="entry name" value="Winged helix-like DNA-binding domain superfamily/Winged helix DNA-binding domain"/>
    <property type="match status" value="1"/>
</dbReference>
<dbReference type="InterPro" id="IPR036388">
    <property type="entry name" value="WH-like_DNA-bd_sf"/>
</dbReference>
<dbReference type="EMBL" id="CP055156">
    <property type="protein sequence ID" value="QNF35303.1"/>
    <property type="molecule type" value="Genomic_DNA"/>
</dbReference>
<dbReference type="InterPro" id="IPR000014">
    <property type="entry name" value="PAS"/>
</dbReference>
<organism evidence="7 8">
    <name type="scientific">Adhaeribacter swui</name>
    <dbReference type="NCBI Taxonomy" id="2086471"/>
    <lineage>
        <taxon>Bacteria</taxon>
        <taxon>Pseudomonadati</taxon>
        <taxon>Bacteroidota</taxon>
        <taxon>Cytophagia</taxon>
        <taxon>Cytophagales</taxon>
        <taxon>Hymenobacteraceae</taxon>
        <taxon>Adhaeribacter</taxon>
    </lineage>
</organism>
<dbReference type="AlphaFoldDB" id="A0A7G7GDR9"/>
<evidence type="ECO:0000313" key="8">
    <source>
        <dbReference type="Proteomes" id="UP000515237"/>
    </source>
</evidence>
<dbReference type="PANTHER" id="PTHR44688">
    <property type="entry name" value="DNA-BINDING TRANSCRIPTIONAL ACTIVATOR DEVR_DOSR"/>
    <property type="match status" value="1"/>
</dbReference>
<evidence type="ECO:0000259" key="6">
    <source>
        <dbReference type="PROSITE" id="PS50113"/>
    </source>
</evidence>
<name>A0A7G7GDR9_9BACT</name>
<dbReference type="GO" id="GO:0006355">
    <property type="term" value="P:regulation of DNA-templated transcription"/>
    <property type="evidence" value="ECO:0007669"/>
    <property type="project" value="InterPro"/>
</dbReference>
<dbReference type="Gene3D" id="3.30.450.20">
    <property type="entry name" value="PAS domain"/>
    <property type="match status" value="1"/>
</dbReference>
<dbReference type="PROSITE" id="PS50113">
    <property type="entry name" value="PAC"/>
    <property type="match status" value="1"/>
</dbReference>
<accession>A0A7G7GDR9</accession>
<dbReference type="InterPro" id="IPR013655">
    <property type="entry name" value="PAS_fold_3"/>
</dbReference>
<dbReference type="InterPro" id="IPR000700">
    <property type="entry name" value="PAS-assoc_C"/>
</dbReference>
<dbReference type="GO" id="GO:0003677">
    <property type="term" value="F:DNA binding"/>
    <property type="evidence" value="ECO:0007669"/>
    <property type="project" value="UniProtKB-KW"/>
</dbReference>
<dbReference type="RefSeq" id="WP_185271794.1">
    <property type="nucleotide sequence ID" value="NZ_CP055156.1"/>
</dbReference>
<evidence type="ECO:0000256" key="3">
    <source>
        <dbReference type="ARBA" id="ARBA00023163"/>
    </source>
</evidence>
<dbReference type="PRINTS" id="PR00038">
    <property type="entry name" value="HTHLUXR"/>
</dbReference>
<feature type="domain" description="HTH luxR-type" evidence="4">
    <location>
        <begin position="201"/>
        <end position="267"/>
    </location>
</feature>
<evidence type="ECO:0000256" key="1">
    <source>
        <dbReference type="ARBA" id="ARBA00023015"/>
    </source>
</evidence>
<dbReference type="SUPFAM" id="SSF46894">
    <property type="entry name" value="C-terminal effector domain of the bipartite response regulators"/>
    <property type="match status" value="1"/>
</dbReference>
<dbReference type="InterPro" id="IPR000792">
    <property type="entry name" value="Tscrpt_reg_LuxR_C"/>
</dbReference>
<evidence type="ECO:0000259" key="4">
    <source>
        <dbReference type="PROSITE" id="PS50043"/>
    </source>
</evidence>
<dbReference type="SMART" id="SM00086">
    <property type="entry name" value="PAC"/>
    <property type="match status" value="1"/>
</dbReference>
<keyword evidence="3" id="KW-0804">Transcription</keyword>
<dbReference type="PANTHER" id="PTHR44688:SF16">
    <property type="entry name" value="DNA-BINDING TRANSCRIPTIONAL ACTIVATOR DEVR_DOSR"/>
    <property type="match status" value="1"/>
</dbReference>
<dbReference type="InterPro" id="IPR016032">
    <property type="entry name" value="Sig_transdc_resp-reg_C-effctor"/>
</dbReference>
<dbReference type="KEGG" id="aswu:HUW51_22235"/>
<evidence type="ECO:0000313" key="7">
    <source>
        <dbReference type="EMBL" id="QNF35303.1"/>
    </source>
</evidence>